<name>A0A7C9QVE9_9PROT</name>
<evidence type="ECO:0000256" key="6">
    <source>
        <dbReference type="ARBA" id="ARBA00026072"/>
    </source>
</evidence>
<dbReference type="AlphaFoldDB" id="A0A7C9QVE9"/>
<evidence type="ECO:0000259" key="8">
    <source>
        <dbReference type="Pfam" id="PF00460"/>
    </source>
</evidence>
<dbReference type="EMBL" id="JAAIYP010000039">
    <property type="protein sequence ID" value="NFV81377.1"/>
    <property type="molecule type" value="Genomic_DNA"/>
</dbReference>
<proteinExistence type="inferred from homology"/>
<dbReference type="InterPro" id="IPR019776">
    <property type="entry name" value="Flagellar_basal_body_rod_CS"/>
</dbReference>
<keyword evidence="10" id="KW-1185">Reference proteome</keyword>
<accession>A0A7C9QVE9</accession>
<reference evidence="9 10" key="1">
    <citation type="submission" date="2020-02" db="EMBL/GenBank/DDBJ databases">
        <authorList>
            <person name="Dziuba M."/>
            <person name="Kuznetsov B."/>
            <person name="Mardanov A."/>
            <person name="Ravin N."/>
            <person name="Grouzdev D."/>
        </authorList>
    </citation>
    <scope>NUCLEOTIDE SEQUENCE [LARGE SCALE GENOMIC DNA]</scope>
    <source>
        <strain evidence="9 10">SpK</strain>
    </source>
</reference>
<keyword evidence="4 7" id="KW-0975">Bacterial flagellum</keyword>
<comment type="function">
    <text evidence="5 7">Structural component of flagellum, the bacterial motility apparatus. Part of the rod structure of flagellar basal body.</text>
</comment>
<organism evidence="9 10">
    <name type="scientific">Magnetospirillum aberrantis SpK</name>
    <dbReference type="NCBI Taxonomy" id="908842"/>
    <lineage>
        <taxon>Bacteria</taxon>
        <taxon>Pseudomonadati</taxon>
        <taxon>Pseudomonadota</taxon>
        <taxon>Alphaproteobacteria</taxon>
        <taxon>Rhodospirillales</taxon>
        <taxon>Rhodospirillaceae</taxon>
        <taxon>Magnetospirillum</taxon>
    </lineage>
</organism>
<dbReference type="Pfam" id="PF00460">
    <property type="entry name" value="Flg_bb_rod"/>
    <property type="match status" value="1"/>
</dbReference>
<comment type="caution">
    <text evidence="9">The sequence shown here is derived from an EMBL/GenBank/DDBJ whole genome shotgun (WGS) entry which is preliminary data.</text>
</comment>
<dbReference type="InterPro" id="IPR001444">
    <property type="entry name" value="Flag_bb_rod_N"/>
</dbReference>
<comment type="subcellular location">
    <subcellularLocation>
        <location evidence="1 7">Bacterial flagellum basal body</location>
    </subcellularLocation>
</comment>
<keyword evidence="9" id="KW-0282">Flagellum</keyword>
<protein>
    <recommendedName>
        <fullName evidence="3 7">Flagellar basal body rod protein FlgB</fullName>
    </recommendedName>
</protein>
<comment type="similarity">
    <text evidence="2 7">Belongs to the flagella basal body rod proteins family.</text>
</comment>
<dbReference type="GO" id="GO:0071973">
    <property type="term" value="P:bacterial-type flagellum-dependent cell motility"/>
    <property type="evidence" value="ECO:0007669"/>
    <property type="project" value="InterPro"/>
</dbReference>
<evidence type="ECO:0000256" key="5">
    <source>
        <dbReference type="ARBA" id="ARBA00024934"/>
    </source>
</evidence>
<evidence type="ECO:0000313" key="9">
    <source>
        <dbReference type="EMBL" id="NFV81377.1"/>
    </source>
</evidence>
<gene>
    <name evidence="9" type="primary">flgB</name>
    <name evidence="9" type="ORF">G4223_14775</name>
</gene>
<dbReference type="RefSeq" id="WP_163681350.1">
    <property type="nucleotide sequence ID" value="NZ_JAAIYP010000039.1"/>
</dbReference>
<sequence length="132" mass="14606">MFDKLSVVALAKNRMDWVAKRQEVLAENIANANTPKFVPSDLKSFDFKSVLNDSNPTVQVKVTSPMHVQPVMTDPQTVIKDRKDFESSADGNAVILEEQMAKVGEAKSAYDTAASLFQKQFKMLRTALGKGI</sequence>
<dbReference type="InterPro" id="IPR006300">
    <property type="entry name" value="FlgB"/>
</dbReference>
<dbReference type="NCBIfam" id="TIGR01396">
    <property type="entry name" value="FlgB"/>
    <property type="match status" value="1"/>
</dbReference>
<keyword evidence="9" id="KW-0969">Cilium</keyword>
<evidence type="ECO:0000256" key="7">
    <source>
        <dbReference type="PIRNR" id="PIRNR002889"/>
    </source>
</evidence>
<evidence type="ECO:0000256" key="4">
    <source>
        <dbReference type="ARBA" id="ARBA00023143"/>
    </source>
</evidence>
<dbReference type="Proteomes" id="UP000480684">
    <property type="component" value="Unassembled WGS sequence"/>
</dbReference>
<evidence type="ECO:0000256" key="1">
    <source>
        <dbReference type="ARBA" id="ARBA00004117"/>
    </source>
</evidence>
<evidence type="ECO:0000256" key="3">
    <source>
        <dbReference type="ARBA" id="ARBA00014376"/>
    </source>
</evidence>
<comment type="subunit">
    <text evidence="6">The basal body constitutes a major portion of the flagellar organelle and consists of a number of rings mounted on a central rod. In Gram-negative bacteria, at least four rings, L, P, S and M are present, whereas Gram-positive bacteria lack the L and P rings. The rod consists of about 26 subunits of FlgG in the distal portion, and FlgB, FlgC and FlgF build up the proximal portion of the rod with about 6 subunits each. Rod assembly occurs by export via the flagellum-specific pathway of its constituent proteins and by their incorporation into the rod structure in the probable order of FlgB, FlgC, FlgF and FlgG. Another protein, FliE, also assembles onto the stable rod structure.</text>
</comment>
<dbReference type="PROSITE" id="PS00588">
    <property type="entry name" value="FLAGELLA_BB_ROD"/>
    <property type="match status" value="1"/>
</dbReference>
<evidence type="ECO:0000256" key="2">
    <source>
        <dbReference type="ARBA" id="ARBA00009677"/>
    </source>
</evidence>
<dbReference type="PIRSF" id="PIRSF002889">
    <property type="entry name" value="Rod_FlgB"/>
    <property type="match status" value="1"/>
</dbReference>
<evidence type="ECO:0000313" key="10">
    <source>
        <dbReference type="Proteomes" id="UP000480684"/>
    </source>
</evidence>
<feature type="domain" description="Flagellar basal body rod protein N-terminal" evidence="8">
    <location>
        <begin position="19"/>
        <end position="36"/>
    </location>
</feature>
<dbReference type="GO" id="GO:0030694">
    <property type="term" value="C:bacterial-type flagellum basal body, rod"/>
    <property type="evidence" value="ECO:0007669"/>
    <property type="project" value="InterPro"/>
</dbReference>
<keyword evidence="9" id="KW-0966">Cell projection</keyword>